<dbReference type="AlphaFoldDB" id="A0A2G5URY1"/>
<feature type="domain" description="Domain of unknown function WSN" evidence="3">
    <location>
        <begin position="71"/>
        <end position="134"/>
    </location>
</feature>
<dbReference type="PANTHER" id="PTHR22956:SF15">
    <property type="entry name" value="DOMAIN OF UNKNOWN FUNCTION WSN DOMAIN-CONTAINING PROTEIN"/>
    <property type="match status" value="1"/>
</dbReference>
<keyword evidence="2" id="KW-0812">Transmembrane</keyword>
<feature type="compositionally biased region" description="Basic and acidic residues" evidence="1">
    <location>
        <begin position="892"/>
        <end position="918"/>
    </location>
</feature>
<dbReference type="EMBL" id="PDUG01000003">
    <property type="protein sequence ID" value="PIC42312.1"/>
    <property type="molecule type" value="Genomic_DNA"/>
</dbReference>
<sequence>MFPKFRLNVPLEELNLSGAKRFEIQTKFKPKPKSTLSVLIKYPEVMIRQIFLILSISLAWVSLAGTNDSVLSPIIEKSASLARISAAISIHNGIYSEKSIVQDVTAEFLSVSPSVAKDLLDHDYGSLSDNLEKFNGSLSKIPARVKDRKKLIGAIKMLLDMKGNQTYLKPGAIKDLTAHFKKTTKIIEESKKSSDGMLGVGDLKTTMELLRKIRKTAGKDLNKKEKNEAVQVLTDLWSNLTRVQTQINKVVDYKIQFGEFLNLTSPTKDLQNLEKAAEIAEKYSETFKKLKPFQNELASKNTSKIKEAINQLLQYSESIEHLVQTSTFLNSTDLKYDEKVITRGLLGYKDLTNVWSDFENPWFRRNVLSDLDPTSLRDGLVSLKPFVSSLDSLIPLKQSDNKNEKKTILALARKINDVHQIGSKVKNATNPFEEISTCIKQLHAIQKSPNQTMLKVVVKFSGDVVENVKPFSQLMDVLIKKDQKNIITVSEKIKTTIESLNAIRNDSLRMWDKARELESNHKLVEKLQKIVKQFDGVPKKNLILAKPNIDFNVIQTVSKVFEGTNVYEALNCIKETSVVNLKEIFKFVDQLDGLMKQEKEFTNATNFISNLLEIRKNFQEVIKKVKNAKVSKESQKLMNSNYFKEVGTHSKVIGGSVAALRAIESVLKAEKSIKSVIDLDTDAQRLKLLGLKPTDANALINKMKLATTSIGEIRKVLKKKNIESISHIQSILNSLSQLKNQTDIKDDNIPNLANKFSTSKDTKLKSLATDFSSISHLDMRFKYHLKAFEVKNSLETTKQMLVDFLKSFIDEKDAERKGTTESYSMDSSKVEEEPMNFWDWLNTDEAEELIWNISWYFTVGWVTFWILFAISETICNIMYKRDFFFLKSPDHPDKQKERMGSAKQAEEKKAWMKNEEKKKNKKNKKEKNEKKMENPNKVKKMGKWFK</sequence>
<dbReference type="Proteomes" id="UP000230233">
    <property type="component" value="Chromosome III"/>
</dbReference>
<keyword evidence="2" id="KW-1133">Transmembrane helix</keyword>
<proteinExistence type="predicted"/>
<protein>
    <recommendedName>
        <fullName evidence="3">Domain of unknown function WSN domain-containing protein</fullName>
    </recommendedName>
</protein>
<feature type="compositionally biased region" description="Basic and acidic residues" evidence="1">
    <location>
        <begin position="926"/>
        <end position="936"/>
    </location>
</feature>
<accession>A0A2G5URY1</accession>
<evidence type="ECO:0000313" key="4">
    <source>
        <dbReference type="EMBL" id="PIC42312.1"/>
    </source>
</evidence>
<comment type="caution">
    <text evidence="4">The sequence shown here is derived from an EMBL/GenBank/DDBJ whole genome shotgun (WGS) entry which is preliminary data.</text>
</comment>
<dbReference type="Pfam" id="PF02206">
    <property type="entry name" value="WSN"/>
    <property type="match status" value="1"/>
</dbReference>
<evidence type="ECO:0000256" key="2">
    <source>
        <dbReference type="SAM" id="Phobius"/>
    </source>
</evidence>
<feature type="region of interest" description="Disordered" evidence="1">
    <location>
        <begin position="892"/>
        <end position="946"/>
    </location>
</feature>
<dbReference type="OrthoDB" id="5893625at2759"/>
<evidence type="ECO:0000256" key="1">
    <source>
        <dbReference type="SAM" id="MobiDB-lite"/>
    </source>
</evidence>
<dbReference type="InterPro" id="IPR003125">
    <property type="entry name" value="WSN"/>
</dbReference>
<feature type="compositionally biased region" description="Basic residues" evidence="1">
    <location>
        <begin position="937"/>
        <end position="946"/>
    </location>
</feature>
<organism evidence="4 5">
    <name type="scientific">Caenorhabditis nigoni</name>
    <dbReference type="NCBI Taxonomy" id="1611254"/>
    <lineage>
        <taxon>Eukaryota</taxon>
        <taxon>Metazoa</taxon>
        <taxon>Ecdysozoa</taxon>
        <taxon>Nematoda</taxon>
        <taxon>Chromadorea</taxon>
        <taxon>Rhabditida</taxon>
        <taxon>Rhabditina</taxon>
        <taxon>Rhabditomorpha</taxon>
        <taxon>Rhabditoidea</taxon>
        <taxon>Rhabditidae</taxon>
        <taxon>Peloderinae</taxon>
        <taxon>Caenorhabditis</taxon>
    </lineage>
</organism>
<feature type="transmembrane region" description="Helical" evidence="2">
    <location>
        <begin position="855"/>
        <end position="879"/>
    </location>
</feature>
<dbReference type="PANTHER" id="PTHR22956">
    <property type="entry name" value="ANKYRIN REPEAT-CONTAINING PROTEIN F37A4.4-RELATED-RELATED"/>
    <property type="match status" value="1"/>
</dbReference>
<keyword evidence="5" id="KW-1185">Reference proteome</keyword>
<name>A0A2G5URY1_9PELO</name>
<reference evidence="5" key="1">
    <citation type="submission" date="2017-10" db="EMBL/GenBank/DDBJ databases">
        <title>Rapid genome shrinkage in a self-fertile nematode reveals novel sperm competition proteins.</title>
        <authorList>
            <person name="Yin D."/>
            <person name="Schwarz E.M."/>
            <person name="Thomas C.G."/>
            <person name="Felde R.L."/>
            <person name="Korf I.F."/>
            <person name="Cutter A.D."/>
            <person name="Schartner C.M."/>
            <person name="Ralston E.J."/>
            <person name="Meyer B.J."/>
            <person name="Haag E.S."/>
        </authorList>
    </citation>
    <scope>NUCLEOTIDE SEQUENCE [LARGE SCALE GENOMIC DNA]</scope>
    <source>
        <strain evidence="5">JU1422</strain>
    </source>
</reference>
<evidence type="ECO:0000259" key="3">
    <source>
        <dbReference type="Pfam" id="PF02206"/>
    </source>
</evidence>
<dbReference type="InterPro" id="IPR053345">
    <property type="entry name" value="Ankyrin_repeat-containing"/>
</dbReference>
<evidence type="ECO:0000313" key="5">
    <source>
        <dbReference type="Proteomes" id="UP000230233"/>
    </source>
</evidence>
<keyword evidence="2" id="KW-0472">Membrane</keyword>
<gene>
    <name evidence="4" type="primary">Cnig_chr_III.g9431</name>
    <name evidence="4" type="ORF">B9Z55_009431</name>
</gene>